<reference evidence="4" key="1">
    <citation type="journal article" date="2019" name="Int. J. Syst. Evol. Microbiol.">
        <title>The Global Catalogue of Microorganisms (GCM) 10K type strain sequencing project: providing services to taxonomists for standard genome sequencing and annotation.</title>
        <authorList>
            <consortium name="The Broad Institute Genomics Platform"/>
            <consortium name="The Broad Institute Genome Sequencing Center for Infectious Disease"/>
            <person name="Wu L."/>
            <person name="Ma J."/>
        </authorList>
    </citation>
    <scope>NUCLEOTIDE SEQUENCE [LARGE SCALE GENOMIC DNA]</scope>
    <source>
        <strain evidence="4">JCM 17810</strain>
    </source>
</reference>
<dbReference type="Proteomes" id="UP001500622">
    <property type="component" value="Unassembled WGS sequence"/>
</dbReference>
<protein>
    <submittedName>
        <fullName evidence="3">PQQ-dependent sugar dehydrogenase</fullName>
    </submittedName>
</protein>
<dbReference type="Gene3D" id="2.120.10.30">
    <property type="entry name" value="TolB, C-terminal domain"/>
    <property type="match status" value="1"/>
</dbReference>
<evidence type="ECO:0000259" key="2">
    <source>
        <dbReference type="Pfam" id="PF07995"/>
    </source>
</evidence>
<name>A0ABP8LE71_9MICO</name>
<feature type="region of interest" description="Disordered" evidence="1">
    <location>
        <begin position="27"/>
        <end position="76"/>
    </location>
</feature>
<evidence type="ECO:0000256" key="1">
    <source>
        <dbReference type="SAM" id="MobiDB-lite"/>
    </source>
</evidence>
<dbReference type="PANTHER" id="PTHR19328:SF13">
    <property type="entry name" value="HIPL1 PROTEIN"/>
    <property type="match status" value="1"/>
</dbReference>
<keyword evidence="4" id="KW-1185">Reference proteome</keyword>
<accession>A0ABP8LE71</accession>
<dbReference type="RefSeq" id="WP_345216678.1">
    <property type="nucleotide sequence ID" value="NZ_BAABGN010000011.1"/>
</dbReference>
<dbReference type="Pfam" id="PF07995">
    <property type="entry name" value="GSDH"/>
    <property type="match status" value="1"/>
</dbReference>
<dbReference type="InterPro" id="IPR011041">
    <property type="entry name" value="Quinoprot_gluc/sorb_DH_b-prop"/>
</dbReference>
<sequence length="396" mass="41322">MGVRHVGATGTAFLVALLLTACGPDEPAGETPAAATASPDAASPGTGTGTPETNTPGETTTPTDPATPPVAEPGVLATDLTSPWDVEFLPDGDALVTERDTARVLRVSPDGDITEVGTVPDVRHGGEGGLLGLAIDPVDASSVYVYATTAEDNRVLRMRLDGDSLTGDGVVLEGIPSNPTRHNGGRIAFGPDGYLYVATGDAGRAELAQDPNSLAGKILRVERDGDPAPGNPTDGSPVWTLGHRNVQGLGWVPSGPAAGSMFASEFGQDRWDELNRIEPGQNYGWPEVEGIAGATERDGFTDPLHVWRPAEASPSGVAVTANHVYLATLRGESLWQVPLDGDEIGEPRRLLEGEHGRLRAVEVDATGQLWILTSNIAWGEPVQPVDRIVVVDPADL</sequence>
<feature type="domain" description="Glucose/Sorbosone dehydrogenase" evidence="2">
    <location>
        <begin position="80"/>
        <end position="375"/>
    </location>
</feature>
<dbReference type="InterPro" id="IPR012938">
    <property type="entry name" value="Glc/Sorbosone_DH"/>
</dbReference>
<feature type="compositionally biased region" description="Low complexity" evidence="1">
    <location>
        <begin position="27"/>
        <end position="64"/>
    </location>
</feature>
<dbReference type="EMBL" id="BAABGN010000011">
    <property type="protein sequence ID" value="GAA4426751.1"/>
    <property type="molecule type" value="Genomic_DNA"/>
</dbReference>
<proteinExistence type="predicted"/>
<organism evidence="3 4">
    <name type="scientific">Georgenia halophila</name>
    <dbReference type="NCBI Taxonomy" id="620889"/>
    <lineage>
        <taxon>Bacteria</taxon>
        <taxon>Bacillati</taxon>
        <taxon>Actinomycetota</taxon>
        <taxon>Actinomycetes</taxon>
        <taxon>Micrococcales</taxon>
        <taxon>Bogoriellaceae</taxon>
        <taxon>Georgenia</taxon>
    </lineage>
</organism>
<evidence type="ECO:0000313" key="4">
    <source>
        <dbReference type="Proteomes" id="UP001500622"/>
    </source>
</evidence>
<dbReference type="SUPFAM" id="SSF50952">
    <property type="entry name" value="Soluble quinoprotein glucose dehydrogenase"/>
    <property type="match status" value="1"/>
</dbReference>
<gene>
    <name evidence="3" type="ORF">GCM10023169_25900</name>
</gene>
<dbReference type="PANTHER" id="PTHR19328">
    <property type="entry name" value="HEDGEHOG-INTERACTING PROTEIN"/>
    <property type="match status" value="1"/>
</dbReference>
<comment type="caution">
    <text evidence="3">The sequence shown here is derived from an EMBL/GenBank/DDBJ whole genome shotgun (WGS) entry which is preliminary data.</text>
</comment>
<dbReference type="PROSITE" id="PS51257">
    <property type="entry name" value="PROKAR_LIPOPROTEIN"/>
    <property type="match status" value="1"/>
</dbReference>
<dbReference type="InterPro" id="IPR011042">
    <property type="entry name" value="6-blade_b-propeller_TolB-like"/>
</dbReference>
<evidence type="ECO:0000313" key="3">
    <source>
        <dbReference type="EMBL" id="GAA4426751.1"/>
    </source>
</evidence>